<feature type="compositionally biased region" description="Basic and acidic residues" evidence="5">
    <location>
        <begin position="101"/>
        <end position="121"/>
    </location>
</feature>
<dbReference type="InterPro" id="IPR003653">
    <property type="entry name" value="Peptidase_C48_C"/>
</dbReference>
<comment type="caution">
    <text evidence="7">The sequence shown here is derived from an EMBL/GenBank/DDBJ whole genome shotgun (WGS) entry which is preliminary data.</text>
</comment>
<dbReference type="SUPFAM" id="SSF54001">
    <property type="entry name" value="Cysteine proteinases"/>
    <property type="match status" value="1"/>
</dbReference>
<dbReference type="AlphaFoldDB" id="A0A369KCY8"/>
<dbReference type="Pfam" id="PF02902">
    <property type="entry name" value="Peptidase_C48"/>
    <property type="match status" value="1"/>
</dbReference>
<dbReference type="Gene3D" id="3.40.395.10">
    <property type="entry name" value="Adenoviral Proteinase, Chain A"/>
    <property type="match status" value="1"/>
</dbReference>
<dbReference type="GO" id="GO:0005634">
    <property type="term" value="C:nucleus"/>
    <property type="evidence" value="ECO:0007669"/>
    <property type="project" value="TreeGrafter"/>
</dbReference>
<dbReference type="PANTHER" id="PTHR12606:SF141">
    <property type="entry name" value="GH15225P-RELATED"/>
    <property type="match status" value="1"/>
</dbReference>
<evidence type="ECO:0000256" key="5">
    <source>
        <dbReference type="SAM" id="MobiDB-lite"/>
    </source>
</evidence>
<dbReference type="PROSITE" id="PS50600">
    <property type="entry name" value="ULP_PROTEASE"/>
    <property type="match status" value="1"/>
</dbReference>
<sequence length="555" mass="63785">MNPRKRPAAEPLLPLYSAKQRRTRMVGYHGGNPSPSEDAGLLSRWKSFGKEFSVLVTETARTLVYGTRPGMPEDDKAYDEADRSRPKARSTKQLHPAAKVDLSRRSSRGVDHVETIGDHDLLSCPPYPPSTPPRTAASLETCPPPSRPSSAYDTTQHDANLSKRRAQNGVKPRRYRNREHIYAKAHKASVRAETQKSKEEMQRKIYTIQRTRGYTSNFTDFQSLLAFQAKLEKLDQRDAFSPSSSMTDLHAKDITPSSRRHSYSDNDDMEFLRRAFDRAKATLNEPRPPQPFQPSLEQLRLSHRLKDEDIEKLLRPKIVPPTPLPPDDDAQVDVILRKRGHISTCEKQTVCDKDVSRLRPGQWLNDEIINFYGAMILRQSQGCKENPPKHGKSLLNAHCFLSFFWSKLKDQGYEKGRLAKWTKAIDIFSKDVVLIPINHSNAHWTGAAINFRRKRIESYDSMGTRRNIVFKLLRKYLDAEHQNKKKKPFDFTGWEDYSLEEPLQENGYDCGVFTCQFLLGLARGDDAIRFTQKDMPNLRRRMIWEIGKATLRPEP</sequence>
<dbReference type="GO" id="GO:0016926">
    <property type="term" value="P:protein desumoylation"/>
    <property type="evidence" value="ECO:0007669"/>
    <property type="project" value="TreeGrafter"/>
</dbReference>
<dbReference type="EMBL" id="LUEZ02000010">
    <property type="protein sequence ID" value="RDB29604.1"/>
    <property type="molecule type" value="Genomic_DNA"/>
</dbReference>
<dbReference type="InterPro" id="IPR038765">
    <property type="entry name" value="Papain-like_cys_pep_sf"/>
</dbReference>
<protein>
    <submittedName>
        <fullName evidence="7">Sentrin-specific protease 1</fullName>
    </submittedName>
</protein>
<accession>A0A369KCY8</accession>
<dbReference type="PANTHER" id="PTHR12606">
    <property type="entry name" value="SENTRIN/SUMO-SPECIFIC PROTEASE"/>
    <property type="match status" value="1"/>
</dbReference>
<feature type="region of interest" description="Disordered" evidence="5">
    <location>
        <begin position="240"/>
        <end position="265"/>
    </location>
</feature>
<evidence type="ECO:0000313" key="8">
    <source>
        <dbReference type="Proteomes" id="UP000076154"/>
    </source>
</evidence>
<keyword evidence="4" id="KW-0788">Thiol protease</keyword>
<keyword evidence="2 7" id="KW-0645">Protease</keyword>
<dbReference type="GO" id="GO:0006508">
    <property type="term" value="P:proteolysis"/>
    <property type="evidence" value="ECO:0007669"/>
    <property type="project" value="UniProtKB-KW"/>
</dbReference>
<dbReference type="GO" id="GO:0016929">
    <property type="term" value="F:deSUMOylase activity"/>
    <property type="evidence" value="ECO:0007669"/>
    <property type="project" value="TreeGrafter"/>
</dbReference>
<comment type="similarity">
    <text evidence="1">Belongs to the peptidase C48 family.</text>
</comment>
<keyword evidence="8" id="KW-1185">Reference proteome</keyword>
<dbReference type="STRING" id="39966.A0A369KCY8"/>
<evidence type="ECO:0000256" key="1">
    <source>
        <dbReference type="ARBA" id="ARBA00005234"/>
    </source>
</evidence>
<evidence type="ECO:0000256" key="2">
    <source>
        <dbReference type="ARBA" id="ARBA00022670"/>
    </source>
</evidence>
<reference evidence="7" key="1">
    <citation type="submission" date="2018-04" db="EMBL/GenBank/DDBJ databases">
        <title>Whole genome sequencing of Hypsizygus marmoreus.</title>
        <authorList>
            <person name="Choi I.-G."/>
            <person name="Min B."/>
            <person name="Kim J.-G."/>
            <person name="Kim S."/>
            <person name="Oh Y.-L."/>
            <person name="Kong W.-S."/>
            <person name="Park H."/>
            <person name="Jeong J."/>
            <person name="Song E.-S."/>
        </authorList>
    </citation>
    <scope>NUCLEOTIDE SEQUENCE [LARGE SCALE GENOMIC DNA]</scope>
    <source>
        <strain evidence="7">51987-8</strain>
    </source>
</reference>
<feature type="domain" description="Ubiquitin-like protease family profile" evidence="6">
    <location>
        <begin position="348"/>
        <end position="521"/>
    </location>
</feature>
<keyword evidence="3" id="KW-0378">Hydrolase</keyword>
<gene>
    <name evidence="7" type="primary">Senp1</name>
    <name evidence="7" type="ORF">Hypma_015271</name>
</gene>
<organism evidence="7 8">
    <name type="scientific">Hypsizygus marmoreus</name>
    <name type="common">White beech mushroom</name>
    <name type="synonym">Agaricus marmoreus</name>
    <dbReference type="NCBI Taxonomy" id="39966"/>
    <lineage>
        <taxon>Eukaryota</taxon>
        <taxon>Fungi</taxon>
        <taxon>Dikarya</taxon>
        <taxon>Basidiomycota</taxon>
        <taxon>Agaricomycotina</taxon>
        <taxon>Agaricomycetes</taxon>
        <taxon>Agaricomycetidae</taxon>
        <taxon>Agaricales</taxon>
        <taxon>Tricholomatineae</taxon>
        <taxon>Lyophyllaceae</taxon>
        <taxon>Hypsizygus</taxon>
    </lineage>
</organism>
<evidence type="ECO:0000256" key="3">
    <source>
        <dbReference type="ARBA" id="ARBA00022801"/>
    </source>
</evidence>
<feature type="region of interest" description="Disordered" evidence="5">
    <location>
        <begin position="66"/>
        <end position="174"/>
    </location>
</feature>
<evidence type="ECO:0000256" key="4">
    <source>
        <dbReference type="ARBA" id="ARBA00022807"/>
    </source>
</evidence>
<feature type="compositionally biased region" description="Basic and acidic residues" evidence="5">
    <location>
        <begin position="71"/>
        <end position="85"/>
    </location>
</feature>
<dbReference type="Proteomes" id="UP000076154">
    <property type="component" value="Unassembled WGS sequence"/>
</dbReference>
<proteinExistence type="inferred from homology"/>
<feature type="compositionally biased region" description="Polar residues" evidence="5">
    <location>
        <begin position="148"/>
        <end position="159"/>
    </location>
</feature>
<dbReference type="InParanoid" id="A0A369KCY8"/>
<evidence type="ECO:0000313" key="7">
    <source>
        <dbReference type="EMBL" id="RDB29604.1"/>
    </source>
</evidence>
<dbReference type="OrthoDB" id="1939479at2759"/>
<name>A0A369KCY8_HYPMA</name>
<evidence type="ECO:0000259" key="6">
    <source>
        <dbReference type="PROSITE" id="PS50600"/>
    </source>
</evidence>
<feature type="compositionally biased region" description="Basic residues" evidence="5">
    <location>
        <begin position="162"/>
        <end position="174"/>
    </location>
</feature>